<dbReference type="PANTHER" id="PTHR22166:SF12">
    <property type="entry name" value="ENDOPLASMIC RETICULUM JUNCTION FORMATION PROTEIN LUNAPARK"/>
    <property type="match status" value="1"/>
</dbReference>
<accession>A0A5J5AQ90</accession>
<dbReference type="AlphaFoldDB" id="A0A5J5AQ90"/>
<evidence type="ECO:0000256" key="1">
    <source>
        <dbReference type="SAM" id="MobiDB-lite"/>
    </source>
</evidence>
<feature type="compositionally biased region" description="Polar residues" evidence="1">
    <location>
        <begin position="42"/>
        <end position="52"/>
    </location>
</feature>
<dbReference type="Pfam" id="PF10058">
    <property type="entry name" value="Zn_ribbon_10"/>
    <property type="match status" value="1"/>
</dbReference>
<dbReference type="OrthoDB" id="1725934at2759"/>
<evidence type="ECO:0000313" key="3">
    <source>
        <dbReference type="EMBL" id="KAA8533173.1"/>
    </source>
</evidence>
<keyword evidence="4" id="KW-1185">Reference proteome</keyword>
<sequence>MHNGLARKEDFPYITYSCPHCNALNRSKNLEERVSGPGSPDMSASTSVDDVNTISNASGSMINKKPTSSSIVQQQLLVMLAAP</sequence>
<dbReference type="InterPro" id="IPR019273">
    <property type="entry name" value="Lunapark_Znf"/>
</dbReference>
<dbReference type="EMBL" id="CM018042">
    <property type="protein sequence ID" value="KAA8533173.1"/>
    <property type="molecule type" value="Genomic_DNA"/>
</dbReference>
<dbReference type="GO" id="GO:0071782">
    <property type="term" value="C:endoplasmic reticulum tubular network"/>
    <property type="evidence" value="ECO:0007669"/>
    <property type="project" value="TreeGrafter"/>
</dbReference>
<reference evidence="3 4" key="1">
    <citation type="submission" date="2019-09" db="EMBL/GenBank/DDBJ databases">
        <title>A chromosome-level genome assembly of the Chinese tupelo Nyssa sinensis.</title>
        <authorList>
            <person name="Yang X."/>
            <person name="Kang M."/>
            <person name="Yang Y."/>
            <person name="Xiong H."/>
            <person name="Wang M."/>
            <person name="Zhang Z."/>
            <person name="Wang Z."/>
            <person name="Wu H."/>
            <person name="Ma T."/>
            <person name="Liu J."/>
            <person name="Xi Z."/>
        </authorList>
    </citation>
    <scope>NUCLEOTIDE SEQUENCE [LARGE SCALE GENOMIC DNA]</scope>
    <source>
        <strain evidence="3">J267</strain>
        <tissue evidence="3">Leaf</tissue>
    </source>
</reference>
<dbReference type="InterPro" id="IPR040115">
    <property type="entry name" value="Lnp"/>
</dbReference>
<dbReference type="PANTHER" id="PTHR22166">
    <property type="entry name" value="ENDOPLASMIC RETICULUM JUNCTION FORMATION PROTEIN LUNAPARK"/>
    <property type="match status" value="1"/>
</dbReference>
<dbReference type="GO" id="GO:0071786">
    <property type="term" value="P:endoplasmic reticulum tubular network organization"/>
    <property type="evidence" value="ECO:0007669"/>
    <property type="project" value="InterPro"/>
</dbReference>
<protein>
    <recommendedName>
        <fullName evidence="2">Lunapark zinc ribbon domain-containing protein</fullName>
    </recommendedName>
</protein>
<feature type="region of interest" description="Disordered" evidence="1">
    <location>
        <begin position="31"/>
        <end position="52"/>
    </location>
</feature>
<organism evidence="3 4">
    <name type="scientific">Nyssa sinensis</name>
    <dbReference type="NCBI Taxonomy" id="561372"/>
    <lineage>
        <taxon>Eukaryota</taxon>
        <taxon>Viridiplantae</taxon>
        <taxon>Streptophyta</taxon>
        <taxon>Embryophyta</taxon>
        <taxon>Tracheophyta</taxon>
        <taxon>Spermatophyta</taxon>
        <taxon>Magnoliopsida</taxon>
        <taxon>eudicotyledons</taxon>
        <taxon>Gunneridae</taxon>
        <taxon>Pentapetalae</taxon>
        <taxon>asterids</taxon>
        <taxon>Cornales</taxon>
        <taxon>Nyssaceae</taxon>
        <taxon>Nyssa</taxon>
    </lineage>
</organism>
<gene>
    <name evidence="3" type="ORF">F0562_033294</name>
</gene>
<name>A0A5J5AQ90_9ASTE</name>
<evidence type="ECO:0000313" key="4">
    <source>
        <dbReference type="Proteomes" id="UP000325577"/>
    </source>
</evidence>
<proteinExistence type="predicted"/>
<feature type="domain" description="Lunapark zinc ribbon" evidence="2">
    <location>
        <begin position="1"/>
        <end position="25"/>
    </location>
</feature>
<dbReference type="Proteomes" id="UP000325577">
    <property type="component" value="Linkage Group LG19"/>
</dbReference>
<evidence type="ECO:0000259" key="2">
    <source>
        <dbReference type="Pfam" id="PF10058"/>
    </source>
</evidence>